<keyword evidence="3" id="KW-1185">Reference proteome</keyword>
<dbReference type="Gene3D" id="2.30.40.10">
    <property type="entry name" value="Urease, subunit C, domain 1"/>
    <property type="match status" value="1"/>
</dbReference>
<dbReference type="SUPFAM" id="SSF51556">
    <property type="entry name" value="Metallo-dependent hydrolases"/>
    <property type="match status" value="1"/>
</dbReference>
<evidence type="ECO:0000313" key="2">
    <source>
        <dbReference type="EMBL" id="GAA3661868.1"/>
    </source>
</evidence>
<dbReference type="RefSeq" id="WP_344876657.1">
    <property type="nucleotide sequence ID" value="NZ_BAAAZP010000049.1"/>
</dbReference>
<dbReference type="EMBL" id="BAAAZP010000049">
    <property type="protein sequence ID" value="GAA3661868.1"/>
    <property type="molecule type" value="Genomic_DNA"/>
</dbReference>
<dbReference type="Gene3D" id="3.40.50.10910">
    <property type="entry name" value="Amidohydrolase"/>
    <property type="match status" value="1"/>
</dbReference>
<protein>
    <submittedName>
        <fullName evidence="2">Amidohydrolase family protein</fullName>
    </submittedName>
</protein>
<organism evidence="2 3">
    <name type="scientific">Nonomuraea antimicrobica</name>
    <dbReference type="NCBI Taxonomy" id="561173"/>
    <lineage>
        <taxon>Bacteria</taxon>
        <taxon>Bacillati</taxon>
        <taxon>Actinomycetota</taxon>
        <taxon>Actinomycetes</taxon>
        <taxon>Streptosporangiales</taxon>
        <taxon>Streptosporangiaceae</taxon>
        <taxon>Nonomuraea</taxon>
    </lineage>
</organism>
<comment type="caution">
    <text evidence="2">The sequence shown here is derived from an EMBL/GenBank/DDBJ whole genome shotgun (WGS) entry which is preliminary data.</text>
</comment>
<dbReference type="InterPro" id="IPR032466">
    <property type="entry name" value="Metal_Hydrolase"/>
</dbReference>
<dbReference type="SUPFAM" id="SSF51338">
    <property type="entry name" value="Composite domain of metallo-dependent hydrolases"/>
    <property type="match status" value="1"/>
</dbReference>
<dbReference type="Gene3D" id="1.20.58.520">
    <property type="entry name" value="Amidohydrolase"/>
    <property type="match status" value="1"/>
</dbReference>
<feature type="domain" description="Amidohydrolase-related" evidence="1">
    <location>
        <begin position="47"/>
        <end position="373"/>
    </location>
</feature>
<dbReference type="InterPro" id="IPR011059">
    <property type="entry name" value="Metal-dep_hydrolase_composite"/>
</dbReference>
<dbReference type="InterPro" id="IPR051781">
    <property type="entry name" value="Metallo-dep_Hydrolase"/>
</dbReference>
<dbReference type="PANTHER" id="PTHR43135:SF3">
    <property type="entry name" value="ALPHA-D-RIBOSE 1-METHYLPHOSPHONATE 5-TRIPHOSPHATE DIPHOSPHATASE"/>
    <property type="match status" value="1"/>
</dbReference>
<dbReference type="InterPro" id="IPR006680">
    <property type="entry name" value="Amidohydro-rel"/>
</dbReference>
<gene>
    <name evidence="2" type="ORF">GCM10022224_026850</name>
</gene>
<accession>A0ABP7BII2</accession>
<proteinExistence type="predicted"/>
<sequence>MRTLIRDVRVFDGERTVPRTDVLIDGDRIAEPDGRPADVEVDGSRKTLLPGLIDAHTHTFDGSLAQALAFGVTTELDMFCLPGNLARQRELAAGDDEVADLRSAGMLATAPGGHPSQLMGGFDASTLEAFGDAVGGFDTVADPGQARRFVEARLTEGIDYLKIVVDDGVVHGARLPALTPQIVAALVEAAHTNGLTTIAHAITIREATIALDAGIDGLAHVYADAVPEDPAGHELAARIAAQGVFVVTTLAYFEAITGQTEAADHALPGCADNAVHAARTLHQVGVPLLAGTDANPFAPVHGAAMHRELALLTEAGLSNEEALAAATSVPARHFGLADRGHVAPGLRADLLLVDGDPTSDITATAAIAEVWRRGTRQPR</sequence>
<dbReference type="Gene3D" id="3.30.110.90">
    <property type="entry name" value="Amidohydrolase"/>
    <property type="match status" value="1"/>
</dbReference>
<dbReference type="Pfam" id="PF01979">
    <property type="entry name" value="Amidohydro_1"/>
    <property type="match status" value="1"/>
</dbReference>
<evidence type="ECO:0000313" key="3">
    <source>
        <dbReference type="Proteomes" id="UP001500902"/>
    </source>
</evidence>
<dbReference type="PANTHER" id="PTHR43135">
    <property type="entry name" value="ALPHA-D-RIBOSE 1-METHYLPHOSPHONATE 5-TRIPHOSPHATE DIPHOSPHATASE"/>
    <property type="match status" value="1"/>
</dbReference>
<evidence type="ECO:0000259" key="1">
    <source>
        <dbReference type="Pfam" id="PF01979"/>
    </source>
</evidence>
<reference evidence="3" key="1">
    <citation type="journal article" date="2019" name="Int. J. Syst. Evol. Microbiol.">
        <title>The Global Catalogue of Microorganisms (GCM) 10K type strain sequencing project: providing services to taxonomists for standard genome sequencing and annotation.</title>
        <authorList>
            <consortium name="The Broad Institute Genomics Platform"/>
            <consortium name="The Broad Institute Genome Sequencing Center for Infectious Disease"/>
            <person name="Wu L."/>
            <person name="Ma J."/>
        </authorList>
    </citation>
    <scope>NUCLEOTIDE SEQUENCE [LARGE SCALE GENOMIC DNA]</scope>
    <source>
        <strain evidence="3">JCM 16904</strain>
    </source>
</reference>
<name>A0ABP7BII2_9ACTN</name>
<dbReference type="Proteomes" id="UP001500902">
    <property type="component" value="Unassembled WGS sequence"/>
</dbReference>